<organism evidence="1 2">
    <name type="scientific">Tegillarca granosa</name>
    <name type="common">Malaysian cockle</name>
    <name type="synonym">Anadara granosa</name>
    <dbReference type="NCBI Taxonomy" id="220873"/>
    <lineage>
        <taxon>Eukaryota</taxon>
        <taxon>Metazoa</taxon>
        <taxon>Spiralia</taxon>
        <taxon>Lophotrochozoa</taxon>
        <taxon>Mollusca</taxon>
        <taxon>Bivalvia</taxon>
        <taxon>Autobranchia</taxon>
        <taxon>Pteriomorphia</taxon>
        <taxon>Arcoida</taxon>
        <taxon>Arcoidea</taxon>
        <taxon>Arcidae</taxon>
        <taxon>Tegillarca</taxon>
    </lineage>
</organism>
<dbReference type="EMBL" id="JARBDR010000921">
    <property type="protein sequence ID" value="KAJ8298637.1"/>
    <property type="molecule type" value="Genomic_DNA"/>
</dbReference>
<dbReference type="Proteomes" id="UP001217089">
    <property type="component" value="Unassembled WGS sequence"/>
</dbReference>
<comment type="caution">
    <text evidence="1">The sequence shown here is derived from an EMBL/GenBank/DDBJ whole genome shotgun (WGS) entry which is preliminary data.</text>
</comment>
<evidence type="ECO:0008006" key="3">
    <source>
        <dbReference type="Google" id="ProtNLM"/>
    </source>
</evidence>
<proteinExistence type="predicted"/>
<protein>
    <recommendedName>
        <fullName evidence="3">Protein quiver</fullName>
    </recommendedName>
</protein>
<evidence type="ECO:0000313" key="1">
    <source>
        <dbReference type="EMBL" id="KAJ8298637.1"/>
    </source>
</evidence>
<gene>
    <name evidence="1" type="ORF">KUTeg_022697</name>
</gene>
<accession>A0ABQ9E435</accession>
<evidence type="ECO:0000313" key="2">
    <source>
        <dbReference type="Proteomes" id="UP001217089"/>
    </source>
</evidence>
<reference evidence="1 2" key="1">
    <citation type="submission" date="2022-12" db="EMBL/GenBank/DDBJ databases">
        <title>Chromosome-level genome of Tegillarca granosa.</title>
        <authorList>
            <person name="Kim J."/>
        </authorList>
    </citation>
    <scope>NUCLEOTIDE SEQUENCE [LARGE SCALE GENOMIC DNA]</scope>
    <source>
        <strain evidence="1">Teg-2019</strain>
        <tissue evidence="1">Adductor muscle</tissue>
    </source>
</reference>
<name>A0ABQ9E435_TEGGR</name>
<sequence>MCHQCNSAMGGCGEEVDWRMFPWRDCKDSKFCIKIIKKDALSECLNFYYDLSLCYLISHSIKLVLPELTRTECETTLLKSTRDRLSMPVLRRHGYCSPGRKNDPTSPLTVEDPKVTYCFCNDWNGCNSANGLFTRIAPLTFLSFIMPIFWTTFQS</sequence>
<keyword evidence="2" id="KW-1185">Reference proteome</keyword>